<dbReference type="Pfam" id="PF00225">
    <property type="entry name" value="Kinesin"/>
    <property type="match status" value="1"/>
</dbReference>
<accession>A0A8S9ZYD1</accession>
<dbReference type="PROSITE" id="PS50067">
    <property type="entry name" value="KINESIN_MOTOR_2"/>
    <property type="match status" value="1"/>
</dbReference>
<dbReference type="InterPro" id="IPR035892">
    <property type="entry name" value="C2_domain_sf"/>
</dbReference>
<dbReference type="SUPFAM" id="SSF52540">
    <property type="entry name" value="P-loop containing nucleoside triphosphate hydrolases"/>
    <property type="match status" value="1"/>
</dbReference>
<dbReference type="InterPro" id="IPR019821">
    <property type="entry name" value="Kinesin_motor_CS"/>
</dbReference>
<evidence type="ECO:0000256" key="3">
    <source>
        <dbReference type="PROSITE-ProRule" id="PRU00283"/>
    </source>
</evidence>
<sequence length="1372" mass="158834">MTIKNENLINLEDKVKVAVRVQTIRNIVKINQNCIVLSQPNDTNFTNTKQFGFDYCFPSTTNSNISISSLSSNNSSSFINSLSTQEHIFQTIGIDVINNTFSGFNTCIFAYGQTGSGKSYTMMGTKEEPGLIPRLSKELFKRIKEINNNIKIEISFYEVYNERIRDLLGNSKLLKVREHSIYGPIVEGLSTFTVNTFEQIERFIAIGNNLRSTAATLMNEQSSRSHSVFSIKITQIIVAAEDKNFIGETISKISLVDLAGSERVQKTGAIGKRLEEGSNINKSLTALGKVIAALASNKNNGKVGGINNYFVPYRDSVLTWLLKENLGGNSRTTMIATISPSSEHYEETLSTLRFADRAKRIQTNAIVNEDPNAKIIRELREEVEKLKKINLTTKTKQEEAIQEAMAQIVEQHNKEKELALEKQYEQFTEYIRELLQQNNNNSSYNLSNSSSCDFGFPISDFYNIKNNKNKFLEWANKREQLFTSRLTILQQLINQANKLCFDANLLSQMFAKLNKTSNRIYYFVNLHIPLHNLKHSALNLDFKSFQTNNEEENEEINCICEPVILAAWGNQLENNNNINSSFYTQINNNNGSLQQFSIEELQLRVEEMRKAISTISLNTNFEKIEGLDNFDEFEYSFNKYSFIQEKQIFIGVANIYLGSLLYNLNSPIQLQVLIINNQGEISGKLYVQIHRTALNNNEDDEENNEIEEEEEEEIPEQLLGQTIISKVEILKATNLPFVHSNLVFCQYSFFDQPQVIIPSITNINDHNSSDIYFNSENYFESVCTQTFLNYIQEDSLSIEVWGHKTSTFDYEEENIEEKEGKKQQNNLNIIMEQKIKILKERWREVTKRLELFIEILELNDIGEYIPVDVDINKEQNNCASGGIYKLRPGQQRRLRISISTIEKEEKENLIGNLPLYLENINLILIELLLFDKRENYLIKYWLELIEERNITIEEGIPENYLNNNNGRKKEEEGYEKYCPIIFIDKEENINENNFEQFKDNNLIFGEDCLLLNENIDENNYLNLNIIEKEINKSYLSCICPWDSSLHECSEMNKISKNGEYIYIIIKIYIQISQPINACLVLRKRLCLQFISSNNLLLNNLLWPSFWPLINKIGGNSTNQKKLKNKEKRIGTGLFIDIIACIPKCLFDMEKRENLTKLAIINNLNNNNNNILINNKEKEEENEEYLNNYLKEYFLKTIQSFEWLIKIDRLRQEEIINSILNKNKKINLLKPKQKIINNNKNNIKINNNNFNYLSSSKSHNNGFITTTTTINNSLNSPNSSANSTVGQYTPPIHLTEIKEEENQLNNIPPIEEEKINFNCCENKLFCTSSKPFSFTKNINCCDILELNNNNNFKQEMNKRKQKIKREENNFLFN</sequence>
<name>A0A8S9ZYD1_9BILA</name>
<evidence type="ECO:0000313" key="7">
    <source>
        <dbReference type="Proteomes" id="UP000605970"/>
    </source>
</evidence>
<keyword evidence="3" id="KW-0505">Motor protein</keyword>
<feature type="domain" description="Kinesin motor" evidence="5">
    <location>
        <begin position="14"/>
        <end position="361"/>
    </location>
</feature>
<feature type="non-terminal residue" evidence="6">
    <location>
        <position position="1"/>
    </location>
</feature>
<dbReference type="PRINTS" id="PR00380">
    <property type="entry name" value="KINESINHEAVY"/>
</dbReference>
<dbReference type="GO" id="GO:0003777">
    <property type="term" value="F:microtubule motor activity"/>
    <property type="evidence" value="ECO:0007669"/>
    <property type="project" value="InterPro"/>
</dbReference>
<gene>
    <name evidence="6" type="ORF">Mgra_00002469</name>
</gene>
<dbReference type="FunFam" id="3.40.850.10:FF:000167">
    <property type="entry name" value="Uncharacterized protein"/>
    <property type="match status" value="1"/>
</dbReference>
<dbReference type="EMBL" id="JABEBT010000015">
    <property type="protein sequence ID" value="KAF7638016.1"/>
    <property type="molecule type" value="Genomic_DNA"/>
</dbReference>
<dbReference type="Proteomes" id="UP000605970">
    <property type="component" value="Unassembled WGS sequence"/>
</dbReference>
<comment type="similarity">
    <text evidence="3">Belongs to the TRAFAC class myosin-kinesin ATPase superfamily. Kinesin family.</text>
</comment>
<proteinExistence type="inferred from homology"/>
<evidence type="ECO:0000259" key="5">
    <source>
        <dbReference type="PROSITE" id="PS50067"/>
    </source>
</evidence>
<keyword evidence="7" id="KW-1185">Reference proteome</keyword>
<dbReference type="InterPro" id="IPR001752">
    <property type="entry name" value="Kinesin_motor_dom"/>
</dbReference>
<dbReference type="PROSITE" id="PS00411">
    <property type="entry name" value="KINESIN_MOTOR_1"/>
    <property type="match status" value="1"/>
</dbReference>
<dbReference type="Pfam" id="PF16183">
    <property type="entry name" value="Kinesin_assoc"/>
    <property type="match status" value="1"/>
</dbReference>
<dbReference type="PANTHER" id="PTHR47117">
    <property type="entry name" value="STAR-RELATED LIPID TRANSFER PROTEIN 9"/>
    <property type="match status" value="1"/>
</dbReference>
<evidence type="ECO:0000256" key="2">
    <source>
        <dbReference type="ARBA" id="ARBA00022840"/>
    </source>
</evidence>
<dbReference type="InterPro" id="IPR027417">
    <property type="entry name" value="P-loop_NTPase"/>
</dbReference>
<evidence type="ECO:0000313" key="6">
    <source>
        <dbReference type="EMBL" id="KAF7638016.1"/>
    </source>
</evidence>
<organism evidence="6 7">
    <name type="scientific">Meloidogyne graminicola</name>
    <dbReference type="NCBI Taxonomy" id="189291"/>
    <lineage>
        <taxon>Eukaryota</taxon>
        <taxon>Metazoa</taxon>
        <taxon>Ecdysozoa</taxon>
        <taxon>Nematoda</taxon>
        <taxon>Chromadorea</taxon>
        <taxon>Rhabditida</taxon>
        <taxon>Tylenchina</taxon>
        <taxon>Tylenchomorpha</taxon>
        <taxon>Tylenchoidea</taxon>
        <taxon>Meloidogynidae</taxon>
        <taxon>Meloidogyninae</taxon>
        <taxon>Meloidogyne</taxon>
    </lineage>
</organism>
<dbReference type="InterPro" id="IPR032405">
    <property type="entry name" value="Kinesin_assoc"/>
</dbReference>
<feature type="binding site" evidence="3">
    <location>
        <begin position="112"/>
        <end position="119"/>
    </location>
    <ligand>
        <name>ATP</name>
        <dbReference type="ChEBI" id="CHEBI:30616"/>
    </ligand>
</feature>
<evidence type="ECO:0000256" key="1">
    <source>
        <dbReference type="ARBA" id="ARBA00022741"/>
    </source>
</evidence>
<dbReference type="GO" id="GO:0008017">
    <property type="term" value="F:microtubule binding"/>
    <property type="evidence" value="ECO:0007669"/>
    <property type="project" value="InterPro"/>
</dbReference>
<feature type="coiled-coil region" evidence="4">
    <location>
        <begin position="1160"/>
        <end position="1187"/>
    </location>
</feature>
<dbReference type="GO" id="GO:0007018">
    <property type="term" value="P:microtubule-based movement"/>
    <property type="evidence" value="ECO:0007669"/>
    <property type="project" value="InterPro"/>
</dbReference>
<feature type="coiled-coil region" evidence="4">
    <location>
        <begin position="376"/>
        <end position="414"/>
    </location>
</feature>
<dbReference type="SUPFAM" id="SSF49562">
    <property type="entry name" value="C2 domain (Calcium/lipid-binding domain, CaLB)"/>
    <property type="match status" value="1"/>
</dbReference>
<dbReference type="Gene3D" id="3.40.850.10">
    <property type="entry name" value="Kinesin motor domain"/>
    <property type="match status" value="1"/>
</dbReference>
<reference evidence="6" key="1">
    <citation type="journal article" date="2020" name="Ecol. Evol.">
        <title>Genome structure and content of the rice root-knot nematode (Meloidogyne graminicola).</title>
        <authorList>
            <person name="Phan N.T."/>
            <person name="Danchin E.G.J."/>
            <person name="Klopp C."/>
            <person name="Perfus-Barbeoch L."/>
            <person name="Kozlowski D.K."/>
            <person name="Koutsovoulos G.D."/>
            <person name="Lopez-Roques C."/>
            <person name="Bouchez O."/>
            <person name="Zahm M."/>
            <person name="Besnard G."/>
            <person name="Bellafiore S."/>
        </authorList>
    </citation>
    <scope>NUCLEOTIDE SEQUENCE</scope>
    <source>
        <strain evidence="6">VN-18</strain>
    </source>
</reference>
<dbReference type="SMART" id="SM00129">
    <property type="entry name" value="KISc"/>
    <property type="match status" value="1"/>
</dbReference>
<protein>
    <submittedName>
        <fullName evidence="6">Kinesin motor domain-containing protein</fullName>
    </submittedName>
</protein>
<dbReference type="Pfam" id="PF12473">
    <property type="entry name" value="DUF3694"/>
    <property type="match status" value="1"/>
</dbReference>
<comment type="caution">
    <text evidence="6">The sequence shown here is derived from an EMBL/GenBank/DDBJ whole genome shotgun (WGS) entry which is preliminary data.</text>
</comment>
<keyword evidence="1 3" id="KW-0547">Nucleotide-binding</keyword>
<dbReference type="InterPro" id="IPR022164">
    <property type="entry name" value="Kinesin-like"/>
</dbReference>
<keyword evidence="4" id="KW-0175">Coiled coil</keyword>
<keyword evidence="2 3" id="KW-0067">ATP-binding</keyword>
<dbReference type="OrthoDB" id="3176171at2759"/>
<dbReference type="InterPro" id="IPR036961">
    <property type="entry name" value="Kinesin_motor_dom_sf"/>
</dbReference>
<dbReference type="GO" id="GO:0005524">
    <property type="term" value="F:ATP binding"/>
    <property type="evidence" value="ECO:0007669"/>
    <property type="project" value="UniProtKB-UniRule"/>
</dbReference>
<evidence type="ECO:0000256" key="4">
    <source>
        <dbReference type="SAM" id="Coils"/>
    </source>
</evidence>